<comment type="similarity">
    <text evidence="1">Belongs to the ABC transporter superfamily.</text>
</comment>
<keyword evidence="5 9" id="KW-0067">ATP-binding</keyword>
<dbReference type="InterPro" id="IPR027417">
    <property type="entry name" value="P-loop_NTPase"/>
</dbReference>
<feature type="domain" description="ABC transporter" evidence="8">
    <location>
        <begin position="263"/>
        <end position="496"/>
    </location>
</feature>
<keyword evidence="6" id="KW-1278">Translocase</keyword>
<name>A0A9D1EAE8_9FIRM</name>
<evidence type="ECO:0000256" key="7">
    <source>
        <dbReference type="ARBA" id="ARBA00023136"/>
    </source>
</evidence>
<organism evidence="9 10">
    <name type="scientific">Candidatus Pullilachnospira gallistercoris</name>
    <dbReference type="NCBI Taxonomy" id="2840911"/>
    <lineage>
        <taxon>Bacteria</taxon>
        <taxon>Bacillati</taxon>
        <taxon>Bacillota</taxon>
        <taxon>Clostridia</taxon>
        <taxon>Lachnospirales</taxon>
        <taxon>Lachnospiraceae</taxon>
        <taxon>Lachnospiraceae incertae sedis</taxon>
        <taxon>Candidatus Pullilachnospira</taxon>
    </lineage>
</organism>
<protein>
    <submittedName>
        <fullName evidence="9">ABC transporter ATP-binding protein</fullName>
    </submittedName>
</protein>
<evidence type="ECO:0000256" key="1">
    <source>
        <dbReference type="ARBA" id="ARBA00005417"/>
    </source>
</evidence>
<comment type="caution">
    <text evidence="9">The sequence shown here is derived from an EMBL/GenBank/DDBJ whole genome shotgun (WGS) entry which is preliminary data.</text>
</comment>
<keyword evidence="7" id="KW-0472">Membrane</keyword>
<dbReference type="InterPro" id="IPR003593">
    <property type="entry name" value="AAA+_ATPase"/>
</dbReference>
<proteinExistence type="inferred from homology"/>
<dbReference type="PROSITE" id="PS50893">
    <property type="entry name" value="ABC_TRANSPORTER_2"/>
    <property type="match status" value="2"/>
</dbReference>
<evidence type="ECO:0000313" key="9">
    <source>
        <dbReference type="EMBL" id="HIR71347.1"/>
    </source>
</evidence>
<evidence type="ECO:0000259" key="8">
    <source>
        <dbReference type="PROSITE" id="PS50893"/>
    </source>
</evidence>
<dbReference type="Pfam" id="PF00005">
    <property type="entry name" value="ABC_tran"/>
    <property type="match status" value="2"/>
</dbReference>
<evidence type="ECO:0000256" key="3">
    <source>
        <dbReference type="ARBA" id="ARBA00022475"/>
    </source>
</evidence>
<evidence type="ECO:0000256" key="6">
    <source>
        <dbReference type="ARBA" id="ARBA00022967"/>
    </source>
</evidence>
<evidence type="ECO:0000256" key="5">
    <source>
        <dbReference type="ARBA" id="ARBA00022840"/>
    </source>
</evidence>
<dbReference type="GO" id="GO:0016887">
    <property type="term" value="F:ATP hydrolysis activity"/>
    <property type="evidence" value="ECO:0007669"/>
    <property type="project" value="InterPro"/>
</dbReference>
<dbReference type="EMBL" id="DVHM01000143">
    <property type="protein sequence ID" value="HIR71347.1"/>
    <property type="molecule type" value="Genomic_DNA"/>
</dbReference>
<dbReference type="GO" id="GO:0043190">
    <property type="term" value="C:ATP-binding cassette (ABC) transporter complex"/>
    <property type="evidence" value="ECO:0007669"/>
    <property type="project" value="TreeGrafter"/>
</dbReference>
<dbReference type="AlphaFoldDB" id="A0A9D1EAE8"/>
<feature type="domain" description="ABC transporter" evidence="8">
    <location>
        <begin position="8"/>
        <end position="245"/>
    </location>
</feature>
<dbReference type="Gene3D" id="3.40.50.300">
    <property type="entry name" value="P-loop containing nucleotide triphosphate hydrolases"/>
    <property type="match status" value="2"/>
</dbReference>
<keyword evidence="4" id="KW-0547">Nucleotide-binding</keyword>
<reference evidence="9" key="2">
    <citation type="journal article" date="2021" name="PeerJ">
        <title>Extensive microbial diversity within the chicken gut microbiome revealed by metagenomics and culture.</title>
        <authorList>
            <person name="Gilroy R."/>
            <person name="Ravi A."/>
            <person name="Getino M."/>
            <person name="Pursley I."/>
            <person name="Horton D.L."/>
            <person name="Alikhan N.F."/>
            <person name="Baker D."/>
            <person name="Gharbi K."/>
            <person name="Hall N."/>
            <person name="Watson M."/>
            <person name="Adriaenssens E.M."/>
            <person name="Foster-Nyarko E."/>
            <person name="Jarju S."/>
            <person name="Secka A."/>
            <person name="Antonio M."/>
            <person name="Oren A."/>
            <person name="Chaudhuri R.R."/>
            <person name="La Ragione R."/>
            <person name="Hildebrand F."/>
            <person name="Pallen M.J."/>
        </authorList>
    </citation>
    <scope>NUCLEOTIDE SEQUENCE</scope>
    <source>
        <strain evidence="9">ChiSjej5B23-6657</strain>
    </source>
</reference>
<evidence type="ECO:0000313" key="10">
    <source>
        <dbReference type="Proteomes" id="UP000823912"/>
    </source>
</evidence>
<dbReference type="InterPro" id="IPR050095">
    <property type="entry name" value="ECF_ABC_transporter_ATP-bd"/>
</dbReference>
<reference evidence="9" key="1">
    <citation type="submission" date="2020-10" db="EMBL/GenBank/DDBJ databases">
        <authorList>
            <person name="Gilroy R."/>
        </authorList>
    </citation>
    <scope>NUCLEOTIDE SEQUENCE</scope>
    <source>
        <strain evidence="9">ChiSjej5B23-6657</strain>
    </source>
</reference>
<keyword evidence="2" id="KW-0813">Transport</keyword>
<gene>
    <name evidence="9" type="ORF">IAA55_08705</name>
</gene>
<dbReference type="PANTHER" id="PTHR43553">
    <property type="entry name" value="HEAVY METAL TRANSPORTER"/>
    <property type="match status" value="1"/>
</dbReference>
<keyword evidence="3" id="KW-1003">Cell membrane</keyword>
<dbReference type="SMART" id="SM00382">
    <property type="entry name" value="AAA"/>
    <property type="match status" value="2"/>
</dbReference>
<dbReference type="SUPFAM" id="SSF52540">
    <property type="entry name" value="P-loop containing nucleoside triphosphate hydrolases"/>
    <property type="match status" value="2"/>
</dbReference>
<dbReference type="InterPro" id="IPR015856">
    <property type="entry name" value="ABC_transpr_CbiO/EcfA_su"/>
</dbReference>
<sequence length="518" mass="57377">MNELRKAIELEHVSFSYEDSDEQVLRNASMEVCYGEVALLCGFSGEGKSTVLSLISGIIPDVTPGEVLGRVRVDGEDIAGKKLSEICRKVGVVLQNADAQIIQQIVEDEVAFGCENFAVPREEIGDRILRACGQMELDPSWKTRTLSGGQKQRLITAAAFATGQRILVLDEPLANLDKEGAAVLMRALRTLARKGYAVLLVEHRLDIVLSYVDTVFSIRAGEITRIENRREFLASQAKLIRDTCEPETEQRDGAGDGSVEPIFSVHHVGVTFGKRQVLKDVDFEISKGERLLLLGQNGCGKTTLLRLLARLAKPVSGDIVQRVQMTRSGKPVSATGKPNREWFRKVGIVYQNPNYQLFMPTVFQEIAFGAVSEDYAREIMEQFGIAHLAERHPHSLSEGQKRRVSIAAVAASRPEVLLLDEPTVGQDYRGLQELVEILNRMHRETGNTMITITHDMRCAEALCDHAVLIEKGKVAAEGGKELVHRYFFEDVISDPVGQEDVDAKDPLILRETASVVNF</sequence>
<dbReference type="GO" id="GO:0005524">
    <property type="term" value="F:ATP binding"/>
    <property type="evidence" value="ECO:0007669"/>
    <property type="project" value="UniProtKB-KW"/>
</dbReference>
<dbReference type="GO" id="GO:0042626">
    <property type="term" value="F:ATPase-coupled transmembrane transporter activity"/>
    <property type="evidence" value="ECO:0007669"/>
    <property type="project" value="TreeGrafter"/>
</dbReference>
<dbReference type="InterPro" id="IPR003439">
    <property type="entry name" value="ABC_transporter-like_ATP-bd"/>
</dbReference>
<dbReference type="CDD" id="cd03225">
    <property type="entry name" value="ABC_cobalt_CbiO_domain1"/>
    <property type="match status" value="2"/>
</dbReference>
<evidence type="ECO:0000256" key="2">
    <source>
        <dbReference type="ARBA" id="ARBA00022448"/>
    </source>
</evidence>
<accession>A0A9D1EAE8</accession>
<evidence type="ECO:0000256" key="4">
    <source>
        <dbReference type="ARBA" id="ARBA00022741"/>
    </source>
</evidence>
<dbReference type="Proteomes" id="UP000823912">
    <property type="component" value="Unassembled WGS sequence"/>
</dbReference>